<evidence type="ECO:0000256" key="1">
    <source>
        <dbReference type="ARBA" id="ARBA00004429"/>
    </source>
</evidence>
<evidence type="ECO:0000256" key="4">
    <source>
        <dbReference type="ARBA" id="ARBA00022519"/>
    </source>
</evidence>
<evidence type="ECO:0000256" key="2">
    <source>
        <dbReference type="ARBA" id="ARBA00022448"/>
    </source>
</evidence>
<comment type="caution">
    <text evidence="10">The sequence shown here is derived from an EMBL/GenBank/DDBJ whole genome shotgun (WGS) entry which is preliminary data.</text>
</comment>
<keyword evidence="4" id="KW-0997">Cell inner membrane</keyword>
<dbReference type="Pfam" id="PF12832">
    <property type="entry name" value="MFS_1_like"/>
    <property type="match status" value="1"/>
</dbReference>
<keyword evidence="3" id="KW-1003">Cell membrane</keyword>
<evidence type="ECO:0000256" key="3">
    <source>
        <dbReference type="ARBA" id="ARBA00022475"/>
    </source>
</evidence>
<feature type="transmembrane region" description="Helical" evidence="8">
    <location>
        <begin position="104"/>
        <end position="126"/>
    </location>
</feature>
<evidence type="ECO:0000256" key="7">
    <source>
        <dbReference type="ARBA" id="ARBA00023136"/>
    </source>
</evidence>
<organism evidence="10 11">
    <name type="scientific">Candidatus Enterococcus testudinis</name>
    <dbReference type="NCBI Taxonomy" id="1834191"/>
    <lineage>
        <taxon>Bacteria</taxon>
        <taxon>Bacillati</taxon>
        <taxon>Bacillota</taxon>
        <taxon>Bacilli</taxon>
        <taxon>Lactobacillales</taxon>
        <taxon>Enterococcaceae</taxon>
        <taxon>Enterococcus</taxon>
    </lineage>
</organism>
<reference evidence="10 11" key="1">
    <citation type="submission" date="2017-05" db="EMBL/GenBank/DDBJ databases">
        <title>The Genome Sequence of Enterococcus sp. 8G7_MSG3316.</title>
        <authorList>
            <consortium name="The Broad Institute Genomics Platform"/>
            <consortium name="The Broad Institute Genomic Center for Infectious Diseases"/>
            <person name="Earl A."/>
            <person name="Manson A."/>
            <person name="Schwartman J."/>
            <person name="Gilmore M."/>
            <person name="Abouelleil A."/>
            <person name="Cao P."/>
            <person name="Chapman S."/>
            <person name="Cusick C."/>
            <person name="Shea T."/>
            <person name="Young S."/>
            <person name="Neafsey D."/>
            <person name="Nusbaum C."/>
            <person name="Birren B."/>
        </authorList>
    </citation>
    <scope>NUCLEOTIDE SEQUENCE [LARGE SCALE GENOMIC DNA]</scope>
    <source>
        <strain evidence="10 11">8G7_MSG3316</strain>
    </source>
</reference>
<dbReference type="OrthoDB" id="1653456at2"/>
<feature type="transmembrane region" description="Helical" evidence="8">
    <location>
        <begin position="200"/>
        <end position="220"/>
    </location>
</feature>
<feature type="transmembrane region" description="Helical" evidence="8">
    <location>
        <begin position="361"/>
        <end position="380"/>
    </location>
</feature>
<gene>
    <name evidence="10" type="ORF">A5886_000725</name>
</gene>
<proteinExistence type="predicted"/>
<dbReference type="AlphaFoldDB" id="A0A242A429"/>
<evidence type="ECO:0000256" key="5">
    <source>
        <dbReference type="ARBA" id="ARBA00022692"/>
    </source>
</evidence>
<dbReference type="InterPro" id="IPR036259">
    <property type="entry name" value="MFS_trans_sf"/>
</dbReference>
<keyword evidence="6 8" id="KW-1133">Transmembrane helix</keyword>
<evidence type="ECO:0000313" key="11">
    <source>
        <dbReference type="Proteomes" id="UP000195043"/>
    </source>
</evidence>
<dbReference type="Proteomes" id="UP000195043">
    <property type="component" value="Unassembled WGS sequence"/>
</dbReference>
<dbReference type="PANTHER" id="PTHR23522:SF10">
    <property type="entry name" value="3-PHENYLPROPIONIC ACID TRANSPORTER-RELATED"/>
    <property type="match status" value="1"/>
</dbReference>
<feature type="transmembrane region" description="Helical" evidence="8">
    <location>
        <begin position="161"/>
        <end position="179"/>
    </location>
</feature>
<dbReference type="GO" id="GO:0030395">
    <property type="term" value="F:lactose binding"/>
    <property type="evidence" value="ECO:0007669"/>
    <property type="project" value="TreeGrafter"/>
</dbReference>
<dbReference type="STRING" id="1834191.A5886_000725"/>
<dbReference type="Gene3D" id="1.20.1250.20">
    <property type="entry name" value="MFS general substrate transporter like domains"/>
    <property type="match status" value="2"/>
</dbReference>
<feature type="transmembrane region" description="Helical" evidence="8">
    <location>
        <begin position="138"/>
        <end position="155"/>
    </location>
</feature>
<evidence type="ECO:0000256" key="6">
    <source>
        <dbReference type="ARBA" id="ARBA00022989"/>
    </source>
</evidence>
<dbReference type="GO" id="GO:0005886">
    <property type="term" value="C:plasma membrane"/>
    <property type="evidence" value="ECO:0007669"/>
    <property type="project" value="UniProtKB-SubCell"/>
</dbReference>
<feature type="transmembrane region" description="Helical" evidence="8">
    <location>
        <begin position="240"/>
        <end position="260"/>
    </location>
</feature>
<dbReference type="RefSeq" id="WP_086273685.1">
    <property type="nucleotide sequence ID" value="NZ_NGKU01000001.1"/>
</dbReference>
<feature type="transmembrane region" description="Helical" evidence="8">
    <location>
        <begin position="72"/>
        <end position="92"/>
    </location>
</feature>
<dbReference type="GO" id="GO:0015528">
    <property type="term" value="F:lactose:proton symporter activity"/>
    <property type="evidence" value="ECO:0007669"/>
    <property type="project" value="TreeGrafter"/>
</dbReference>
<sequence>MDKRLHYHYVLLQGSYYAVAACFIGYMVPVLQKQGFDHAQIGVFLSIRALFSVFFQPLFAQLMDRFGAKISFNHLIAGMIMVSMAVTGLQLLQPGFLGTLFLFIFYGIFTFGMVSFIDAMSTLYFFQGKQINYPVSRGVGSLSYAVSAVCVGFLVQPHTILITQFLLFIPLLAAVLMIDSIKGVESKDEYAEKMMSFGQLIKAYPIFKFFLVAIIVSFIGKEMASSFLIDVYRAVGGSSRSYGVGTFILAASEIPAAILFTKLTNKLGIYRLMLFSFFFAGLRILLIMLAPSLVLLNIAQAFQMLGNGLFWAGNVQFIRTILPPQYSVKAQAAVGVCYLGIGSGIGSILSGLILAHTNLTTLLSIATGLSFLGLVILYLGKKNRPTDVSIVIEEV</sequence>
<keyword evidence="2" id="KW-0813">Transport</keyword>
<dbReference type="PANTHER" id="PTHR23522">
    <property type="entry name" value="BLL5896 PROTEIN"/>
    <property type="match status" value="1"/>
</dbReference>
<dbReference type="SUPFAM" id="SSF103473">
    <property type="entry name" value="MFS general substrate transporter"/>
    <property type="match status" value="1"/>
</dbReference>
<evidence type="ECO:0000259" key="9">
    <source>
        <dbReference type="PROSITE" id="PS50850"/>
    </source>
</evidence>
<dbReference type="EMBL" id="NGKU01000001">
    <property type="protein sequence ID" value="OTN75650.1"/>
    <property type="molecule type" value="Genomic_DNA"/>
</dbReference>
<accession>A0A242A429</accession>
<dbReference type="PROSITE" id="PS51257">
    <property type="entry name" value="PROKAR_LIPOPROTEIN"/>
    <property type="match status" value="1"/>
</dbReference>
<keyword evidence="11" id="KW-1185">Reference proteome</keyword>
<feature type="transmembrane region" description="Helical" evidence="8">
    <location>
        <begin position="40"/>
        <end position="60"/>
    </location>
</feature>
<feature type="domain" description="Major facilitator superfamily (MFS) profile" evidence="9">
    <location>
        <begin position="201"/>
        <end position="395"/>
    </location>
</feature>
<keyword evidence="5 8" id="KW-0812">Transmembrane</keyword>
<dbReference type="InterPro" id="IPR024989">
    <property type="entry name" value="MFS_assoc_dom"/>
</dbReference>
<feature type="transmembrane region" description="Helical" evidence="8">
    <location>
        <begin position="334"/>
        <end position="355"/>
    </location>
</feature>
<dbReference type="InterPro" id="IPR020846">
    <property type="entry name" value="MFS_dom"/>
</dbReference>
<feature type="transmembrane region" description="Helical" evidence="8">
    <location>
        <begin position="272"/>
        <end position="295"/>
    </location>
</feature>
<feature type="transmembrane region" description="Helical" evidence="8">
    <location>
        <begin position="7"/>
        <end position="28"/>
    </location>
</feature>
<evidence type="ECO:0000256" key="8">
    <source>
        <dbReference type="SAM" id="Phobius"/>
    </source>
</evidence>
<protein>
    <recommendedName>
        <fullName evidence="9">Major facilitator superfamily (MFS) profile domain-containing protein</fullName>
    </recommendedName>
</protein>
<dbReference type="PROSITE" id="PS50850">
    <property type="entry name" value="MFS"/>
    <property type="match status" value="1"/>
</dbReference>
<keyword evidence="7 8" id="KW-0472">Membrane</keyword>
<evidence type="ECO:0000313" key="10">
    <source>
        <dbReference type="EMBL" id="OTN75650.1"/>
    </source>
</evidence>
<comment type="subcellular location">
    <subcellularLocation>
        <location evidence="1">Cell inner membrane</location>
        <topology evidence="1">Multi-pass membrane protein</topology>
    </subcellularLocation>
</comment>
<name>A0A242A429_9ENTE</name>